<reference evidence="2 3" key="1">
    <citation type="submission" date="2018-02" db="EMBL/GenBank/DDBJ databases">
        <title>Genome sequencing of Solimonas sp. HR-BB.</title>
        <authorList>
            <person name="Lee Y."/>
            <person name="Jeon C.O."/>
        </authorList>
    </citation>
    <scope>NUCLEOTIDE SEQUENCE [LARGE SCALE GENOMIC DNA]</scope>
    <source>
        <strain evidence="2 3">HR-BB</strain>
    </source>
</reference>
<comment type="caution">
    <text evidence="2">The sequence shown here is derived from an EMBL/GenBank/DDBJ whole genome shotgun (WGS) entry which is preliminary data.</text>
</comment>
<evidence type="ECO:0000313" key="2">
    <source>
        <dbReference type="EMBL" id="PPE71856.1"/>
    </source>
</evidence>
<evidence type="ECO:0000256" key="1">
    <source>
        <dbReference type="ARBA" id="ARBA00005254"/>
    </source>
</evidence>
<protein>
    <submittedName>
        <fullName evidence="2">Enoyl-CoA hydratase</fullName>
    </submittedName>
</protein>
<name>A0A2S5TA85_9GAMM</name>
<keyword evidence="3" id="KW-1185">Reference proteome</keyword>
<proteinExistence type="inferred from homology"/>
<dbReference type="CDD" id="cd06558">
    <property type="entry name" value="crotonase-like"/>
    <property type="match status" value="1"/>
</dbReference>
<comment type="similarity">
    <text evidence="1">Belongs to the enoyl-CoA hydratase/isomerase family.</text>
</comment>
<dbReference type="PANTHER" id="PTHR43802">
    <property type="entry name" value="ENOYL-COA HYDRATASE"/>
    <property type="match status" value="1"/>
</dbReference>
<dbReference type="OrthoDB" id="9797151at2"/>
<dbReference type="Gene3D" id="1.10.12.10">
    <property type="entry name" value="Lyase 2-enoyl-coa Hydratase, Chain A, domain 2"/>
    <property type="match status" value="1"/>
</dbReference>
<dbReference type="PANTHER" id="PTHR43802:SF1">
    <property type="entry name" value="IP11341P-RELATED"/>
    <property type="match status" value="1"/>
</dbReference>
<dbReference type="Proteomes" id="UP000238220">
    <property type="component" value="Unassembled WGS sequence"/>
</dbReference>
<dbReference type="GO" id="GO:0003824">
    <property type="term" value="F:catalytic activity"/>
    <property type="evidence" value="ECO:0007669"/>
    <property type="project" value="UniProtKB-ARBA"/>
</dbReference>
<dbReference type="Pfam" id="PF00378">
    <property type="entry name" value="ECH_1"/>
    <property type="match status" value="1"/>
</dbReference>
<dbReference type="InterPro" id="IPR029045">
    <property type="entry name" value="ClpP/crotonase-like_dom_sf"/>
</dbReference>
<dbReference type="AlphaFoldDB" id="A0A2S5TA85"/>
<dbReference type="SUPFAM" id="SSF52096">
    <property type="entry name" value="ClpP/crotonase"/>
    <property type="match status" value="1"/>
</dbReference>
<dbReference type="RefSeq" id="WP_104232391.1">
    <property type="nucleotide sequence ID" value="NZ_PSNW01000019.1"/>
</dbReference>
<accession>A0A2S5TA85</accession>
<organism evidence="2 3">
    <name type="scientific">Solimonas fluminis</name>
    <dbReference type="NCBI Taxonomy" id="2086571"/>
    <lineage>
        <taxon>Bacteria</taxon>
        <taxon>Pseudomonadati</taxon>
        <taxon>Pseudomonadota</taxon>
        <taxon>Gammaproteobacteria</taxon>
        <taxon>Nevskiales</taxon>
        <taxon>Nevskiaceae</taxon>
        <taxon>Solimonas</taxon>
    </lineage>
</organism>
<gene>
    <name evidence="2" type="ORF">C3942_21300</name>
</gene>
<sequence length="273" mass="29221">MNASSGAPLRRFDTLALARKGRLLTITLNRPEALNGVNLRMHEELAEVFHYAAQDEHSDVVVLTGAGRAFSAGGDLDHVAHNAANPQLFDNEVRLAKRIVFAMLDLDKPLVCRLNGHAVGLGASIALLCDVIFAADTARIGDPHVAIGLVAGDGGAVVWPARVGLCRAKEYLLTGELLGAKKAEEIGLINHCLPMAELDAAVDAFCDKLLSGSRNAIRWTKVLLNLELKRVATAVMDAGIAYEAVAQRSPDHREGIQALIEKRKPVFGKGDAE</sequence>
<dbReference type="InterPro" id="IPR001753">
    <property type="entry name" value="Enoyl-CoA_hydra/iso"/>
</dbReference>
<evidence type="ECO:0000313" key="3">
    <source>
        <dbReference type="Proteomes" id="UP000238220"/>
    </source>
</evidence>
<dbReference type="InterPro" id="IPR014748">
    <property type="entry name" value="Enoyl-CoA_hydra_C"/>
</dbReference>
<dbReference type="Gene3D" id="3.90.226.10">
    <property type="entry name" value="2-enoyl-CoA Hydratase, Chain A, domain 1"/>
    <property type="match status" value="1"/>
</dbReference>
<dbReference type="EMBL" id="PSNW01000019">
    <property type="protein sequence ID" value="PPE71856.1"/>
    <property type="molecule type" value="Genomic_DNA"/>
</dbReference>